<reference evidence="3 4" key="2">
    <citation type="submission" date="2019-01" db="EMBL/GenBank/DDBJ databases">
        <title>The decoding of complex shrimp genome reveals the adaptation for benthos swimmer, frequently molting mechanism and breeding impact on genome.</title>
        <authorList>
            <person name="Sun Y."/>
            <person name="Gao Y."/>
            <person name="Yu Y."/>
        </authorList>
    </citation>
    <scope>NUCLEOTIDE SEQUENCE [LARGE SCALE GENOMIC DNA]</scope>
    <source>
        <tissue evidence="3">Muscle</tissue>
    </source>
</reference>
<organism evidence="3 4">
    <name type="scientific">Penaeus vannamei</name>
    <name type="common">Whiteleg shrimp</name>
    <name type="synonym">Litopenaeus vannamei</name>
    <dbReference type="NCBI Taxonomy" id="6689"/>
    <lineage>
        <taxon>Eukaryota</taxon>
        <taxon>Metazoa</taxon>
        <taxon>Ecdysozoa</taxon>
        <taxon>Arthropoda</taxon>
        <taxon>Crustacea</taxon>
        <taxon>Multicrustacea</taxon>
        <taxon>Malacostraca</taxon>
        <taxon>Eumalacostraca</taxon>
        <taxon>Eucarida</taxon>
        <taxon>Decapoda</taxon>
        <taxon>Dendrobranchiata</taxon>
        <taxon>Penaeoidea</taxon>
        <taxon>Penaeidae</taxon>
        <taxon>Penaeus</taxon>
    </lineage>
</organism>
<keyword evidence="4" id="KW-1185">Reference proteome</keyword>
<feature type="region of interest" description="Disordered" evidence="1">
    <location>
        <begin position="1"/>
        <end position="37"/>
    </location>
</feature>
<gene>
    <name evidence="3" type="ORF">C7M84_024736</name>
</gene>
<dbReference type="EMBL" id="QCYY01000883">
    <property type="protein sequence ID" value="ROT82114.1"/>
    <property type="molecule type" value="Genomic_DNA"/>
</dbReference>
<comment type="caution">
    <text evidence="3">The sequence shown here is derived from an EMBL/GenBank/DDBJ whole genome shotgun (WGS) entry which is preliminary data.</text>
</comment>
<evidence type="ECO:0000313" key="4">
    <source>
        <dbReference type="Proteomes" id="UP000283509"/>
    </source>
</evidence>
<feature type="compositionally biased region" description="Basic and acidic residues" evidence="1">
    <location>
        <begin position="177"/>
        <end position="190"/>
    </location>
</feature>
<protein>
    <submittedName>
        <fullName evidence="3">Uncharacterized protein</fullName>
    </submittedName>
</protein>
<reference evidence="3 4" key="1">
    <citation type="submission" date="2018-04" db="EMBL/GenBank/DDBJ databases">
        <authorList>
            <person name="Zhang X."/>
            <person name="Yuan J."/>
            <person name="Li F."/>
            <person name="Xiang J."/>
        </authorList>
    </citation>
    <scope>NUCLEOTIDE SEQUENCE [LARGE SCALE GENOMIC DNA]</scope>
    <source>
        <tissue evidence="3">Muscle</tissue>
    </source>
</reference>
<keyword evidence="2" id="KW-0472">Membrane</keyword>
<feature type="transmembrane region" description="Helical" evidence="2">
    <location>
        <begin position="91"/>
        <end position="118"/>
    </location>
</feature>
<evidence type="ECO:0000256" key="2">
    <source>
        <dbReference type="SAM" id="Phobius"/>
    </source>
</evidence>
<dbReference type="OrthoDB" id="6371836at2759"/>
<keyword evidence="2" id="KW-0812">Transmembrane</keyword>
<feature type="transmembrane region" description="Helical" evidence="2">
    <location>
        <begin position="124"/>
        <end position="151"/>
    </location>
</feature>
<accession>A0A3R7MGM6</accession>
<keyword evidence="2" id="KW-1133">Transmembrane helix</keyword>
<sequence>MMQEGGRQQRPPLPPPTKFEGIDPAPPPPPIDAPLAVVGDEGPAEYIDTATGKRTSQPKPCCGCRTCDFRFPLEMDEETSKVYREAKYCGLSYTFISSWCLMLVFGTVAAGGIVAVGFLDPKMLQYQIVGIVLAVAFGVGLPVFIVFWVCVQREARDIRRQYPSHEEQRTGTTRAPPSRERARGSTEGSKRAGLEALKMDGVPLGVLWCQCRGNASATPQFVLLHQQVLRMHEEAQNLGIWYVATTVTLYAVGVFYILARAGTLGTGALSSLAYCCSEAVSSILGH</sequence>
<feature type="transmembrane region" description="Helical" evidence="2">
    <location>
        <begin position="239"/>
        <end position="259"/>
    </location>
</feature>
<name>A0A3R7MGM6_PENVA</name>
<proteinExistence type="predicted"/>
<evidence type="ECO:0000313" key="3">
    <source>
        <dbReference type="EMBL" id="ROT82114.1"/>
    </source>
</evidence>
<feature type="region of interest" description="Disordered" evidence="1">
    <location>
        <begin position="162"/>
        <end position="190"/>
    </location>
</feature>
<evidence type="ECO:0000256" key="1">
    <source>
        <dbReference type="SAM" id="MobiDB-lite"/>
    </source>
</evidence>
<dbReference type="Proteomes" id="UP000283509">
    <property type="component" value="Unassembled WGS sequence"/>
</dbReference>
<dbReference type="AlphaFoldDB" id="A0A3R7MGM6"/>